<feature type="transmembrane region" description="Helical" evidence="2">
    <location>
        <begin position="16"/>
        <end position="41"/>
    </location>
</feature>
<organism evidence="3 4">
    <name type="scientific">Amycolatopsis decaplanina DSM 44594</name>
    <dbReference type="NCBI Taxonomy" id="1284240"/>
    <lineage>
        <taxon>Bacteria</taxon>
        <taxon>Bacillati</taxon>
        <taxon>Actinomycetota</taxon>
        <taxon>Actinomycetes</taxon>
        <taxon>Pseudonocardiales</taxon>
        <taxon>Pseudonocardiaceae</taxon>
        <taxon>Amycolatopsis</taxon>
    </lineage>
</organism>
<evidence type="ECO:0000313" key="3">
    <source>
        <dbReference type="EMBL" id="EME61926.1"/>
    </source>
</evidence>
<dbReference type="PATRIC" id="fig|1284240.4.peg.1939"/>
<feature type="region of interest" description="Disordered" evidence="1">
    <location>
        <begin position="156"/>
        <end position="203"/>
    </location>
</feature>
<gene>
    <name evidence="3" type="ORF">H074_09580</name>
</gene>
<feature type="compositionally biased region" description="Basic and acidic residues" evidence="1">
    <location>
        <begin position="162"/>
        <end position="173"/>
    </location>
</feature>
<feature type="transmembrane region" description="Helical" evidence="2">
    <location>
        <begin position="47"/>
        <end position="72"/>
    </location>
</feature>
<keyword evidence="2" id="KW-0812">Transmembrane</keyword>
<comment type="caution">
    <text evidence="3">The sequence shown here is derived from an EMBL/GenBank/DDBJ whole genome shotgun (WGS) entry which is preliminary data.</text>
</comment>
<accession>M2XLJ4</accession>
<evidence type="ECO:0000256" key="2">
    <source>
        <dbReference type="SAM" id="Phobius"/>
    </source>
</evidence>
<sequence length="258" mass="27055">EPPDDKHFRTAGALSVGYWMSVGVGAVGQIASFGALIASGLDGWMKVLGYVAAALGAAFAEITMIGAGASSLKRRYKGGNWKPLLVVACLVCGYATVLNVLHWGPIQIGLAVMFGGGSLVGFVAHTMAEHLAAKDYETQLAEWKAADDERNAKIEAQAASRRRAEEKALREATKAAPQPSTEPAPVAAPAKQQAKPAAGKNTADGAVDKQTAVQLGIARQACTPAVLKAELVKAGHELPSSDTTIKNWCREIKQLLNQ</sequence>
<evidence type="ECO:0000313" key="4">
    <source>
        <dbReference type="Proteomes" id="UP000054226"/>
    </source>
</evidence>
<feature type="non-terminal residue" evidence="3">
    <location>
        <position position="1"/>
    </location>
</feature>
<dbReference type="EMBL" id="AOHO01000044">
    <property type="protein sequence ID" value="EME61926.1"/>
    <property type="molecule type" value="Genomic_DNA"/>
</dbReference>
<keyword evidence="4" id="KW-1185">Reference proteome</keyword>
<proteinExistence type="predicted"/>
<dbReference type="RefSeq" id="WP_007029827.1">
    <property type="nucleotide sequence ID" value="NZ_AOHO01000044.1"/>
</dbReference>
<keyword evidence="2" id="KW-0472">Membrane</keyword>
<reference evidence="3 4" key="1">
    <citation type="journal article" date="2013" name="Genome Announc.">
        <title>Draft Genome Sequence of Amycolatopsis decaplanina Strain DSM 44594T.</title>
        <authorList>
            <person name="Kaur N."/>
            <person name="Kumar S."/>
            <person name="Bala M."/>
            <person name="Raghava G.P."/>
            <person name="Mayilraj S."/>
        </authorList>
    </citation>
    <scope>NUCLEOTIDE SEQUENCE [LARGE SCALE GENOMIC DNA]</scope>
    <source>
        <strain evidence="3 4">DSM 44594</strain>
    </source>
</reference>
<keyword evidence="2" id="KW-1133">Transmembrane helix</keyword>
<dbReference type="AlphaFoldDB" id="M2XLJ4"/>
<name>M2XLJ4_9PSEU</name>
<feature type="transmembrane region" description="Helical" evidence="2">
    <location>
        <begin position="84"/>
        <end position="102"/>
    </location>
</feature>
<evidence type="ECO:0000256" key="1">
    <source>
        <dbReference type="SAM" id="MobiDB-lite"/>
    </source>
</evidence>
<protein>
    <submittedName>
        <fullName evidence="3">Uncharacterized protein</fullName>
    </submittedName>
</protein>
<feature type="compositionally biased region" description="Low complexity" evidence="1">
    <location>
        <begin position="183"/>
        <end position="198"/>
    </location>
</feature>
<dbReference type="Proteomes" id="UP000054226">
    <property type="component" value="Unassembled WGS sequence"/>
</dbReference>